<dbReference type="Pfam" id="PF00196">
    <property type="entry name" value="GerE"/>
    <property type="match status" value="1"/>
</dbReference>
<dbReference type="PRINTS" id="PR00038">
    <property type="entry name" value="HTHLUXR"/>
</dbReference>
<gene>
    <name evidence="5" type="primary">malT_10</name>
    <name evidence="5" type="ORF">KSB_83270</name>
</gene>
<evidence type="ECO:0000256" key="3">
    <source>
        <dbReference type="ARBA" id="ARBA00023163"/>
    </source>
</evidence>
<dbReference type="Pfam" id="PF17874">
    <property type="entry name" value="TPR_MalT"/>
    <property type="match status" value="1"/>
</dbReference>
<comment type="caution">
    <text evidence="5">The sequence shown here is derived from an EMBL/GenBank/DDBJ whole genome shotgun (WGS) entry which is preliminary data.</text>
</comment>
<dbReference type="Gene3D" id="1.25.40.10">
    <property type="entry name" value="Tetratricopeptide repeat domain"/>
    <property type="match status" value="1"/>
</dbReference>
<dbReference type="InterPro" id="IPR036388">
    <property type="entry name" value="WH-like_DNA-bd_sf"/>
</dbReference>
<keyword evidence="3" id="KW-0804">Transcription</keyword>
<dbReference type="Gene3D" id="1.10.10.10">
    <property type="entry name" value="Winged helix-like DNA-binding domain superfamily/Winged helix DNA-binding domain"/>
    <property type="match status" value="1"/>
</dbReference>
<proteinExistence type="predicted"/>
<evidence type="ECO:0000313" key="6">
    <source>
        <dbReference type="Proteomes" id="UP000654345"/>
    </source>
</evidence>
<organism evidence="5 6">
    <name type="scientific">Ktedonobacter robiniae</name>
    <dbReference type="NCBI Taxonomy" id="2778365"/>
    <lineage>
        <taxon>Bacteria</taxon>
        <taxon>Bacillati</taxon>
        <taxon>Chloroflexota</taxon>
        <taxon>Ktedonobacteria</taxon>
        <taxon>Ktedonobacterales</taxon>
        <taxon>Ktedonobacteraceae</taxon>
        <taxon>Ktedonobacter</taxon>
    </lineage>
</organism>
<name>A0ABQ3V506_9CHLR</name>
<dbReference type="SUPFAM" id="SSF48452">
    <property type="entry name" value="TPR-like"/>
    <property type="match status" value="1"/>
</dbReference>
<dbReference type="CDD" id="cd06170">
    <property type="entry name" value="LuxR_C_like"/>
    <property type="match status" value="1"/>
</dbReference>
<dbReference type="InterPro" id="IPR011990">
    <property type="entry name" value="TPR-like_helical_dom_sf"/>
</dbReference>
<dbReference type="EMBL" id="BNJG01000003">
    <property type="protein sequence ID" value="GHO59852.1"/>
    <property type="molecule type" value="Genomic_DNA"/>
</dbReference>
<keyword evidence="2" id="KW-0238">DNA-binding</keyword>
<dbReference type="SUPFAM" id="SSF46894">
    <property type="entry name" value="C-terminal effector domain of the bipartite response regulators"/>
    <property type="match status" value="1"/>
</dbReference>
<evidence type="ECO:0000256" key="2">
    <source>
        <dbReference type="ARBA" id="ARBA00023125"/>
    </source>
</evidence>
<protein>
    <submittedName>
        <fullName evidence="5">Helix-turn-helix transcriptional regulator</fullName>
    </submittedName>
</protein>
<dbReference type="PANTHER" id="PTHR44688">
    <property type="entry name" value="DNA-BINDING TRANSCRIPTIONAL ACTIVATOR DEVR_DOSR"/>
    <property type="match status" value="1"/>
</dbReference>
<dbReference type="InterPro" id="IPR059106">
    <property type="entry name" value="WHD_MalT"/>
</dbReference>
<reference evidence="5 6" key="1">
    <citation type="journal article" date="2021" name="Int. J. Syst. Evol. Microbiol.">
        <title>Reticulibacter mediterranei gen. nov., sp. nov., within the new family Reticulibacteraceae fam. nov., and Ktedonospora formicarum gen. nov., sp. nov., Ktedonobacter robiniae sp. nov., Dictyobacter formicarum sp. nov. and Dictyobacter arantiisoli sp. nov., belonging to the class Ktedonobacteria.</title>
        <authorList>
            <person name="Yabe S."/>
            <person name="Zheng Y."/>
            <person name="Wang C.M."/>
            <person name="Sakai Y."/>
            <person name="Abe K."/>
            <person name="Yokota A."/>
            <person name="Donadio S."/>
            <person name="Cavaletti L."/>
            <person name="Monciardini P."/>
        </authorList>
    </citation>
    <scope>NUCLEOTIDE SEQUENCE [LARGE SCALE GENOMIC DNA]</scope>
    <source>
        <strain evidence="5 6">SOSP1-30</strain>
    </source>
</reference>
<dbReference type="Proteomes" id="UP000654345">
    <property type="component" value="Unassembled WGS sequence"/>
</dbReference>
<dbReference type="PROSITE" id="PS50043">
    <property type="entry name" value="HTH_LUXR_2"/>
    <property type="match status" value="1"/>
</dbReference>
<keyword evidence="1" id="KW-0805">Transcription regulation</keyword>
<evidence type="ECO:0000259" key="4">
    <source>
        <dbReference type="PROSITE" id="PS50043"/>
    </source>
</evidence>
<dbReference type="Pfam" id="PF25873">
    <property type="entry name" value="WHD_MalT"/>
    <property type="match status" value="1"/>
</dbReference>
<keyword evidence="6" id="KW-1185">Reference proteome</keyword>
<dbReference type="PANTHER" id="PTHR44688:SF25">
    <property type="entry name" value="HTH LUXR-TYPE DOMAIN-CONTAINING PROTEIN"/>
    <property type="match status" value="1"/>
</dbReference>
<evidence type="ECO:0000313" key="5">
    <source>
        <dbReference type="EMBL" id="GHO59852.1"/>
    </source>
</evidence>
<feature type="domain" description="HTH luxR-type" evidence="4">
    <location>
        <begin position="728"/>
        <end position="793"/>
    </location>
</feature>
<accession>A0ABQ3V506</accession>
<dbReference type="SMART" id="SM00421">
    <property type="entry name" value="HTH_LUXR"/>
    <property type="match status" value="1"/>
</dbReference>
<dbReference type="InterPro" id="IPR000792">
    <property type="entry name" value="Tscrpt_reg_LuxR_C"/>
</dbReference>
<sequence>MNDLDRMLMRDTVLILDDYQLISSEPIHALLRFLIDHAPERLHLLIGTRSEPPLPLVRLRARDQLRELGAEQLRFSPAEMQAFLRTMGLNLSLETQHHLEQQTRGWVVGVHLLALALRSQRNPTTLLQPLPSVHRFFLEYVSEEILEHQSDQIRHFLLCTSILKRLTGSLCEAVTGVSGGQDQLASLYRRNLLLQMLDDAGTWYQYHPLFAESLRIHLLKQEPELVPELYRRASFWYEEQGWYEEACDAAFQAGDLPRAAALLADLVPELIVQEQDIQMRRWLSQLSPEVIVASSQLWFASLWTQCGGGGAVQLIKQLEQQGRGKVRNTDLSRTDAPAELSLFQAWAALYQGDLPQTIALVQEALHAQSRPEGRLSHLIAVHQSIVLSTAYRANGDLEAAERVLLEATNREATSANHLLALRAQVSLADLYEPWGQLHKQDRLYQEMFLILDQLGEAALLFLAQAQARSASLLYEWNRLKEAESVAQQALELAQRLHLPTAHVSLFCLWVLVRIVRALGNDERARYLLEKAEPDLRQLQELEPANLLCALPAQSMVARLALACGQFEQAEHWEKTRGLHFDDRLSLPLVSSTYVDYVMLTRILLARGRRQRNPVFFTQVLLLLDHLGHAIEDLGYQRWHIETQMLTALTLQAQGKTKLALKILGPLLAQAEPEGYIRLFADEGQPMAHLLAQIAAYTTASSGYIQTLQEAVLLPLKTLLDTAESSVPRQPLLDPLSRREQEVLQLLAQGFSNQSIAEQFVISLHTVKLHVKHILAKLSVTNRTQAVVRARELQLL</sequence>
<evidence type="ECO:0000256" key="1">
    <source>
        <dbReference type="ARBA" id="ARBA00023015"/>
    </source>
</evidence>
<dbReference type="InterPro" id="IPR016032">
    <property type="entry name" value="Sig_transdc_resp-reg_C-effctor"/>
</dbReference>
<dbReference type="PROSITE" id="PS00622">
    <property type="entry name" value="HTH_LUXR_1"/>
    <property type="match status" value="1"/>
</dbReference>
<dbReference type="InterPro" id="IPR041617">
    <property type="entry name" value="TPR_MalT"/>
</dbReference>